<feature type="compositionally biased region" description="Low complexity" evidence="1">
    <location>
        <begin position="214"/>
        <end position="228"/>
    </location>
</feature>
<dbReference type="InterPro" id="IPR049012">
    <property type="entry name" value="Mutator_transp_dom"/>
</dbReference>
<dbReference type="EMBL" id="JARQWQ010000061">
    <property type="protein sequence ID" value="KAK2555648.1"/>
    <property type="molecule type" value="Genomic_DNA"/>
</dbReference>
<proteinExistence type="predicted"/>
<reference evidence="3" key="1">
    <citation type="journal article" date="2023" name="G3 (Bethesda)">
        <title>Whole genome assembly and annotation of the endangered Caribbean coral Acropora cervicornis.</title>
        <authorList>
            <person name="Selwyn J.D."/>
            <person name="Vollmer S.V."/>
        </authorList>
    </citation>
    <scope>NUCLEOTIDE SEQUENCE</scope>
    <source>
        <strain evidence="3">K2</strain>
    </source>
</reference>
<gene>
    <name evidence="3" type="ORF">P5673_022671</name>
</gene>
<dbReference type="Pfam" id="PF20700">
    <property type="entry name" value="Mutator"/>
    <property type="match status" value="1"/>
</dbReference>
<evidence type="ECO:0000313" key="4">
    <source>
        <dbReference type="Proteomes" id="UP001249851"/>
    </source>
</evidence>
<accession>A0AAD9UZG9</accession>
<protein>
    <recommendedName>
        <fullName evidence="2">Mutator-like transposase domain-containing protein</fullName>
    </recommendedName>
</protein>
<evidence type="ECO:0000313" key="3">
    <source>
        <dbReference type="EMBL" id="KAK2555648.1"/>
    </source>
</evidence>
<name>A0AAD9UZG9_ACRCE</name>
<evidence type="ECO:0000259" key="2">
    <source>
        <dbReference type="Pfam" id="PF20700"/>
    </source>
</evidence>
<feature type="domain" description="Mutator-like transposase" evidence="2">
    <location>
        <begin position="11"/>
        <end position="75"/>
    </location>
</feature>
<feature type="region of interest" description="Disordered" evidence="1">
    <location>
        <begin position="207"/>
        <end position="234"/>
    </location>
</feature>
<reference evidence="3" key="2">
    <citation type="journal article" date="2023" name="Science">
        <title>Genomic signatures of disease resistance in endangered staghorn corals.</title>
        <authorList>
            <person name="Vollmer S.V."/>
            <person name="Selwyn J.D."/>
            <person name="Despard B.A."/>
            <person name="Roesel C.L."/>
        </authorList>
    </citation>
    <scope>NUCLEOTIDE SEQUENCE</scope>
    <source>
        <strain evidence="3">K2</strain>
    </source>
</reference>
<keyword evidence="4" id="KW-1185">Reference proteome</keyword>
<comment type="caution">
    <text evidence="3">The sequence shown here is derived from an EMBL/GenBank/DDBJ whole genome shotgun (WGS) entry which is preliminary data.</text>
</comment>
<dbReference type="AlphaFoldDB" id="A0AAD9UZG9"/>
<organism evidence="3 4">
    <name type="scientific">Acropora cervicornis</name>
    <name type="common">Staghorn coral</name>
    <dbReference type="NCBI Taxonomy" id="6130"/>
    <lineage>
        <taxon>Eukaryota</taxon>
        <taxon>Metazoa</taxon>
        <taxon>Cnidaria</taxon>
        <taxon>Anthozoa</taxon>
        <taxon>Hexacorallia</taxon>
        <taxon>Scleractinia</taxon>
        <taxon>Astrocoeniina</taxon>
        <taxon>Acroporidae</taxon>
        <taxon>Acropora</taxon>
    </lineage>
</organism>
<dbReference type="Proteomes" id="UP001249851">
    <property type="component" value="Unassembled WGS sequence"/>
</dbReference>
<evidence type="ECO:0000256" key="1">
    <source>
        <dbReference type="SAM" id="MobiDB-lite"/>
    </source>
</evidence>
<sequence length="234" mass="26482">MVLRNGLTLFITRSLNSRLYKLRERFKGPNCSVLSSKVINYVTKCFSYCINQNKGLKNIVPHAFGDHSCCDNAWCGCKQNPAAYKHTELPYGKDLFGDSLKKALTNILDEYSKDIVVNKLAPCKDSQRNESLNSTIGSKNPKTHIYGGSESNNFRVACGPAQTNLGYDYFGKTLKALFHIEPGYYHNIHTSAMDRKVICDKQRKRTKAFKRSRNQLSQQQNSQTLRRQANAGIT</sequence>